<dbReference type="InterPro" id="IPR051919">
    <property type="entry name" value="W-dependent_AOR"/>
</dbReference>
<dbReference type="GO" id="GO:0016625">
    <property type="term" value="F:oxidoreductase activity, acting on the aldehyde or oxo group of donors, iron-sulfur protein as acceptor"/>
    <property type="evidence" value="ECO:0007669"/>
    <property type="project" value="InterPro"/>
</dbReference>
<dbReference type="Proteomes" id="UP000002534">
    <property type="component" value="Chromosome"/>
</dbReference>
<evidence type="ECO:0000256" key="7">
    <source>
        <dbReference type="ARBA" id="ARBA00023014"/>
    </source>
</evidence>
<dbReference type="eggNOG" id="COG2414">
    <property type="taxonomic scope" value="Bacteria"/>
</dbReference>
<comment type="cofactor">
    <cofactor evidence="8">
        <name>tungstopterin</name>
        <dbReference type="ChEBI" id="CHEBI:30402"/>
    </cofactor>
</comment>
<keyword evidence="4" id="KW-0479">Metal-binding</keyword>
<name>Q3A0L9_SYNC1</name>
<evidence type="ECO:0000256" key="6">
    <source>
        <dbReference type="ARBA" id="ARBA00023004"/>
    </source>
</evidence>
<dbReference type="Gene3D" id="1.10.569.10">
    <property type="entry name" value="Aldehyde Ferredoxin Oxidoreductase Protein, subunit A, domain 2"/>
    <property type="match status" value="1"/>
</dbReference>
<dbReference type="InterPro" id="IPR036503">
    <property type="entry name" value="Ald_Fedxn_OxRdtase_N_sf"/>
</dbReference>
<dbReference type="KEGG" id="pca:Pcar_2853"/>
<dbReference type="RefSeq" id="WP_011342638.1">
    <property type="nucleotide sequence ID" value="NC_007498.2"/>
</dbReference>
<dbReference type="OrthoDB" id="9763894at2"/>
<reference evidence="11 12" key="2">
    <citation type="journal article" date="2012" name="BMC Genomics">
        <title>The genome of Pelobacter carbinolicus reveals surprising metabolic capabilities and physiological features.</title>
        <authorList>
            <person name="Aklujkar M."/>
            <person name="Haveman S.A."/>
            <person name="Didonato R.Jr."/>
            <person name="Chertkov O."/>
            <person name="Han C.S."/>
            <person name="Land M.L."/>
            <person name="Brown P."/>
            <person name="Lovley D.R."/>
        </authorList>
    </citation>
    <scope>NUCLEOTIDE SEQUENCE [LARGE SCALE GENOMIC DNA]</scope>
    <source>
        <strain evidence="12">DSM 2380 / NBRC 103641 / GraBd1</strain>
    </source>
</reference>
<feature type="domain" description="Aldehyde ferredoxin oxidoreductase N-terminal" evidence="10">
    <location>
        <begin position="1"/>
        <end position="206"/>
    </location>
</feature>
<dbReference type="SUPFAM" id="SSF48310">
    <property type="entry name" value="Aldehyde ferredoxin oxidoreductase, C-terminal domains"/>
    <property type="match status" value="1"/>
</dbReference>
<reference evidence="12" key="1">
    <citation type="submission" date="2005-10" db="EMBL/GenBank/DDBJ databases">
        <title>Complete sequence of Pelobacter carbinolicus DSM 2380.</title>
        <authorList>
            <person name="Copeland A."/>
            <person name="Lucas S."/>
            <person name="Lapidus A."/>
            <person name="Barry K."/>
            <person name="Detter J.C."/>
            <person name="Glavina T."/>
            <person name="Hammon N."/>
            <person name="Israni S."/>
            <person name="Pitluck S."/>
            <person name="Chertkov O."/>
            <person name="Schmutz J."/>
            <person name="Larimer F."/>
            <person name="Land M."/>
            <person name="Kyrpides N."/>
            <person name="Ivanova N."/>
            <person name="Richardson P."/>
        </authorList>
    </citation>
    <scope>NUCLEOTIDE SEQUENCE [LARGE SCALE GENOMIC DNA]</scope>
    <source>
        <strain evidence="12">DSM 2380 / NBRC 103641 / GraBd1</strain>
    </source>
</reference>
<dbReference type="HOGENOM" id="CLU_020364_1_0_7"/>
<dbReference type="SMART" id="SM00790">
    <property type="entry name" value="AFOR_N"/>
    <property type="match status" value="1"/>
</dbReference>
<dbReference type="GO" id="GO:0046872">
    <property type="term" value="F:metal ion binding"/>
    <property type="evidence" value="ECO:0007669"/>
    <property type="project" value="UniProtKB-KW"/>
</dbReference>
<dbReference type="InterPro" id="IPR013985">
    <property type="entry name" value="Ald_Fedxn_OxRdtase_dom3"/>
</dbReference>
<evidence type="ECO:0000259" key="10">
    <source>
        <dbReference type="SMART" id="SM00790"/>
    </source>
</evidence>
<protein>
    <submittedName>
        <fullName evidence="11">Aldehyde:ferredoxin oxidoreductase, tungsten-containing</fullName>
    </submittedName>
</protein>
<proteinExistence type="inferred from homology"/>
<evidence type="ECO:0000256" key="3">
    <source>
        <dbReference type="ARBA" id="ARBA00022485"/>
    </source>
</evidence>
<dbReference type="GO" id="GO:0009055">
    <property type="term" value="F:electron transfer activity"/>
    <property type="evidence" value="ECO:0007669"/>
    <property type="project" value="InterPro"/>
</dbReference>
<dbReference type="InterPro" id="IPR036021">
    <property type="entry name" value="Tungsten_al_ferr_oxy-like_C"/>
</dbReference>
<evidence type="ECO:0000256" key="5">
    <source>
        <dbReference type="ARBA" id="ARBA00023002"/>
    </source>
</evidence>
<evidence type="ECO:0000256" key="1">
    <source>
        <dbReference type="ARBA" id="ARBA00001966"/>
    </source>
</evidence>
<keyword evidence="7" id="KW-0411">Iron-sulfur</keyword>
<keyword evidence="6" id="KW-0408">Iron</keyword>
<dbReference type="PANTHER" id="PTHR30038">
    <property type="entry name" value="ALDEHYDE FERREDOXIN OXIDOREDUCTASE"/>
    <property type="match status" value="1"/>
</dbReference>
<dbReference type="EMBL" id="CP000142">
    <property type="protein sequence ID" value="ABA90088.1"/>
    <property type="molecule type" value="Genomic_DNA"/>
</dbReference>
<feature type="compositionally biased region" description="Polar residues" evidence="9">
    <location>
        <begin position="66"/>
        <end position="78"/>
    </location>
</feature>
<dbReference type="AlphaFoldDB" id="Q3A0L9"/>
<gene>
    <name evidence="11" type="primary">aorA-4</name>
    <name evidence="11" type="ordered locus">Pcar_2853</name>
</gene>
<dbReference type="GO" id="GO:0051539">
    <property type="term" value="F:4 iron, 4 sulfur cluster binding"/>
    <property type="evidence" value="ECO:0007669"/>
    <property type="project" value="UniProtKB-KW"/>
</dbReference>
<dbReference type="Pfam" id="PF01314">
    <property type="entry name" value="AFOR_C"/>
    <property type="match status" value="1"/>
</dbReference>
<keyword evidence="12" id="KW-1185">Reference proteome</keyword>
<dbReference type="Pfam" id="PF02730">
    <property type="entry name" value="AFOR_N"/>
    <property type="match status" value="1"/>
</dbReference>
<dbReference type="Gene3D" id="3.60.9.10">
    <property type="entry name" value="Aldehyde ferredoxin oxidoreductase, N-terminal domain"/>
    <property type="match status" value="1"/>
</dbReference>
<evidence type="ECO:0000256" key="9">
    <source>
        <dbReference type="SAM" id="MobiDB-lite"/>
    </source>
</evidence>
<comment type="cofactor">
    <cofactor evidence="1">
        <name>[4Fe-4S] cluster</name>
        <dbReference type="ChEBI" id="CHEBI:49883"/>
    </cofactor>
</comment>
<evidence type="ECO:0000313" key="11">
    <source>
        <dbReference type="EMBL" id="ABA90088.1"/>
    </source>
</evidence>
<evidence type="ECO:0000256" key="8">
    <source>
        <dbReference type="ARBA" id="ARBA00049934"/>
    </source>
</evidence>
<dbReference type="PANTHER" id="PTHR30038:SF0">
    <property type="entry name" value="TUNGSTEN-CONTAINING ALDEHYDE FERREDOXIN OXIDOREDUCTASE"/>
    <property type="match status" value="1"/>
</dbReference>
<dbReference type="SUPFAM" id="SSF56228">
    <property type="entry name" value="Aldehyde ferredoxin oxidoreductase, N-terminal domain"/>
    <property type="match status" value="1"/>
</dbReference>
<evidence type="ECO:0000256" key="4">
    <source>
        <dbReference type="ARBA" id="ARBA00022723"/>
    </source>
</evidence>
<comment type="similarity">
    <text evidence="2">Belongs to the AOR/FOR family.</text>
</comment>
<dbReference type="InterPro" id="IPR013984">
    <property type="entry name" value="Ald_Fedxn_OxRdtase_dom2"/>
</dbReference>
<dbReference type="InterPro" id="IPR013983">
    <property type="entry name" value="Ald_Fedxn_OxRdtase_N"/>
</dbReference>
<keyword evidence="3" id="KW-0004">4Fe-4S</keyword>
<dbReference type="Gene3D" id="1.10.599.10">
    <property type="entry name" value="Aldehyde Ferredoxin Oxidoreductase Protein, subunit A, domain 3"/>
    <property type="match status" value="1"/>
</dbReference>
<evidence type="ECO:0000256" key="2">
    <source>
        <dbReference type="ARBA" id="ARBA00011032"/>
    </source>
</evidence>
<keyword evidence="5" id="KW-0560">Oxidoreductase</keyword>
<accession>Q3A0L9</accession>
<feature type="region of interest" description="Disordered" evidence="9">
    <location>
        <begin position="66"/>
        <end position="91"/>
    </location>
</feature>
<dbReference type="STRING" id="338963.Pcar_2853"/>
<organism evidence="11 12">
    <name type="scientific">Syntrophotalea carbinolica (strain DSM 2380 / NBRC 103641 / GraBd1)</name>
    <name type="common">Pelobacter carbinolicus</name>
    <dbReference type="NCBI Taxonomy" id="338963"/>
    <lineage>
        <taxon>Bacteria</taxon>
        <taxon>Pseudomonadati</taxon>
        <taxon>Thermodesulfobacteriota</taxon>
        <taxon>Desulfuromonadia</taxon>
        <taxon>Desulfuromonadales</taxon>
        <taxon>Syntrophotaleaceae</taxon>
        <taxon>Syntrophotalea</taxon>
    </lineage>
</organism>
<dbReference type="InterPro" id="IPR001203">
    <property type="entry name" value="OxRdtase_Ald_Fedxn_C"/>
</dbReference>
<sequence>MDKIIRVNMTDLKVVTETVPAEWVTLGGRALTSTVVAAEIPPTCHPLGPNNKLVFAPGMLSGTPAANSGRMSLGSKSPLTGGIKESNSGGTTAQQFARMGIKALIIEGHPQEDKWYHLHITMEGVTIEEETETVGWQNFAVIEAMEKRYGDKIGVMSIGVPGEKRMRAANISVKDPDHKIRSHGRGGMGAVMGAKRIKCITVDSQGAGKVPIVDSDKFKKGARAFAKAILDHPITGQGLPTYGTNILVNVLNEAGGLPTKNFRYGQYDRHDNISGETMHDIIVSRNGHPKHGCHAGCIIQCSQVYNDAEGNYLTSGFEYETIWGLGAHCLIDDMDQIAECDSIMDDIGIDSIEGVVTMGVVMEAGVIPWGDGKGAIRLLREEVGRGTALGHIIGNGAGSVGDAYGLTRVAVVKNQSIPAYDPRAVKGIGITYATSPMGADHTAGYAVATNVLKCGGFVDPLSKEGQVELSRNLQIATTAVDSTGMCIFVAFPGLDLPEVFPALTDMIGARFGVDIDPGSFIEMGKEILKLEHAFNLAAGFSNAADRLPEFFEYDPLPPHNVVWDFTPEEIDAFWNF</sequence>
<evidence type="ECO:0000313" key="12">
    <source>
        <dbReference type="Proteomes" id="UP000002534"/>
    </source>
</evidence>